<comment type="caution">
    <text evidence="1">The sequence shown here is derived from an EMBL/GenBank/DDBJ whole genome shotgun (WGS) entry which is preliminary data.</text>
</comment>
<dbReference type="Proteomes" id="UP000321484">
    <property type="component" value="Unassembled WGS sequence"/>
</dbReference>
<sequence length="553" mass="57603">MGYTMPGSGVVTRMSRRLLDTRTAGGQLVGAIAPRRVHTVDVAGRVGVPEDAAAVLLNVAVTGVSSVGHLRVFAGGTPVPGTSTLNYAPGRDKANASVVRLGTDGSIALWSDTGTPVHVVLDVVGWVAGGAAVVSTTPTRVVDTRIGLGWDRPFGPESRALTLRGVGPVPADATAVVVNLAAVGPTDVGNLRLGPWLAGAVPRTSSVNFIVGRDVANQAVVGLGPDGRIVVHGDMFPATRAHVVIDVVGYVHAAEPVPEPDPDPVYATGPMADLGFRPFPADDPWNTRVDGADVDPGSAVLIASIGASDRLHMDFGADWDGGPFGIPYVVVGPDQPRVAVTFDYDDESDPGPYPVPPDAPIEGGAASGGDRHVLVVDAGTRTLYELYAAYPQPDGSWHAGSGAVFDLVNGTTRPAGWTSADAAGLPILPGLVRYEEVAAGRIDHALRFTVAQTRRAYVAPARHFASSNPSDSLPPMGMQVRLRAGFDISGFPYQARVILQAMKDYGLILADNGSDWYVSGTPDARWDDDQLNTLKTVPGSEFEVVEMGDVTTG</sequence>
<protein>
    <submittedName>
        <fullName evidence="1">Uncharacterized protein</fullName>
    </submittedName>
</protein>
<accession>A0A511Z1B2</accession>
<gene>
    <name evidence="1" type="ORF">AFE02nite_29630</name>
</gene>
<reference evidence="1 2" key="1">
    <citation type="submission" date="2019-07" db="EMBL/GenBank/DDBJ databases">
        <title>Whole genome shotgun sequence of Actinotalea fermentans NBRC 105374.</title>
        <authorList>
            <person name="Hosoyama A."/>
            <person name="Uohara A."/>
            <person name="Ohji S."/>
            <person name="Ichikawa N."/>
        </authorList>
    </citation>
    <scope>NUCLEOTIDE SEQUENCE [LARGE SCALE GENOMIC DNA]</scope>
    <source>
        <strain evidence="1 2">NBRC 105374</strain>
    </source>
</reference>
<evidence type="ECO:0000313" key="2">
    <source>
        <dbReference type="Proteomes" id="UP000321484"/>
    </source>
</evidence>
<organism evidence="1 2">
    <name type="scientific">Actinotalea fermentans</name>
    <dbReference type="NCBI Taxonomy" id="43671"/>
    <lineage>
        <taxon>Bacteria</taxon>
        <taxon>Bacillati</taxon>
        <taxon>Actinomycetota</taxon>
        <taxon>Actinomycetes</taxon>
        <taxon>Micrococcales</taxon>
        <taxon>Cellulomonadaceae</taxon>
        <taxon>Actinotalea</taxon>
    </lineage>
</organism>
<dbReference type="EMBL" id="BJYK01000009">
    <property type="protein sequence ID" value="GEN81229.1"/>
    <property type="molecule type" value="Genomic_DNA"/>
</dbReference>
<dbReference type="AlphaFoldDB" id="A0A511Z1B2"/>
<evidence type="ECO:0000313" key="1">
    <source>
        <dbReference type="EMBL" id="GEN81229.1"/>
    </source>
</evidence>
<proteinExistence type="predicted"/>
<keyword evidence="2" id="KW-1185">Reference proteome</keyword>
<name>A0A511Z1B2_9CELL</name>